<organism evidence="8 9">
    <name type="scientific">Oceanidesulfovibrio indonesiensis</name>
    <dbReference type="NCBI Taxonomy" id="54767"/>
    <lineage>
        <taxon>Bacteria</taxon>
        <taxon>Pseudomonadati</taxon>
        <taxon>Thermodesulfobacteriota</taxon>
        <taxon>Desulfovibrionia</taxon>
        <taxon>Desulfovibrionales</taxon>
        <taxon>Desulfovibrionaceae</taxon>
        <taxon>Oceanidesulfovibrio</taxon>
    </lineage>
</organism>
<feature type="compositionally biased region" description="Basic and acidic residues" evidence="5">
    <location>
        <begin position="362"/>
        <end position="379"/>
    </location>
</feature>
<feature type="transmembrane region" description="Helical" evidence="6">
    <location>
        <begin position="134"/>
        <end position="155"/>
    </location>
</feature>
<feature type="compositionally biased region" description="Basic and acidic residues" evidence="5">
    <location>
        <begin position="344"/>
        <end position="354"/>
    </location>
</feature>
<keyword evidence="2 6" id="KW-0812">Transmembrane</keyword>
<evidence type="ECO:0000256" key="3">
    <source>
        <dbReference type="ARBA" id="ARBA00022989"/>
    </source>
</evidence>
<name>A0A7M3MAD4_9BACT</name>
<dbReference type="Proteomes" id="UP000448292">
    <property type="component" value="Unassembled WGS sequence"/>
</dbReference>
<dbReference type="InterPro" id="IPR023408">
    <property type="entry name" value="MscS_beta-dom_sf"/>
</dbReference>
<keyword evidence="3 6" id="KW-1133">Transmembrane helix</keyword>
<feature type="domain" description="Mechanosensitive ion channel MscS" evidence="7">
    <location>
        <begin position="183"/>
        <end position="249"/>
    </location>
</feature>
<dbReference type="EMBL" id="QMIE01000022">
    <property type="protein sequence ID" value="TVM14602.1"/>
    <property type="molecule type" value="Genomic_DNA"/>
</dbReference>
<dbReference type="OrthoDB" id="9792218at2"/>
<protein>
    <recommendedName>
        <fullName evidence="7">Mechanosensitive ion channel MscS domain-containing protein</fullName>
    </recommendedName>
</protein>
<accession>A0A7M3MAD4</accession>
<evidence type="ECO:0000256" key="5">
    <source>
        <dbReference type="SAM" id="MobiDB-lite"/>
    </source>
</evidence>
<dbReference type="PANTHER" id="PTHR30566:SF25">
    <property type="entry name" value="INNER MEMBRANE PROTEIN"/>
    <property type="match status" value="1"/>
</dbReference>
<evidence type="ECO:0000256" key="4">
    <source>
        <dbReference type="ARBA" id="ARBA00023136"/>
    </source>
</evidence>
<proteinExistence type="predicted"/>
<dbReference type="InterPro" id="IPR010920">
    <property type="entry name" value="LSM_dom_sf"/>
</dbReference>
<feature type="transmembrane region" description="Helical" evidence="6">
    <location>
        <begin position="161"/>
        <end position="180"/>
    </location>
</feature>
<gene>
    <name evidence="8" type="ORF">DPQ33_17190</name>
</gene>
<dbReference type="Pfam" id="PF00924">
    <property type="entry name" value="MS_channel_2nd"/>
    <property type="match status" value="1"/>
</dbReference>
<evidence type="ECO:0000313" key="9">
    <source>
        <dbReference type="Proteomes" id="UP000448292"/>
    </source>
</evidence>
<dbReference type="AlphaFoldDB" id="A0A7M3MAD4"/>
<dbReference type="GO" id="GO:0016020">
    <property type="term" value="C:membrane"/>
    <property type="evidence" value="ECO:0007669"/>
    <property type="project" value="UniProtKB-SubCell"/>
</dbReference>
<feature type="transmembrane region" description="Helical" evidence="6">
    <location>
        <begin position="56"/>
        <end position="74"/>
    </location>
</feature>
<evidence type="ECO:0000256" key="6">
    <source>
        <dbReference type="SAM" id="Phobius"/>
    </source>
</evidence>
<dbReference type="SUPFAM" id="SSF50182">
    <property type="entry name" value="Sm-like ribonucleoproteins"/>
    <property type="match status" value="1"/>
</dbReference>
<feature type="transmembrane region" description="Helical" evidence="6">
    <location>
        <begin position="86"/>
        <end position="113"/>
    </location>
</feature>
<dbReference type="InterPro" id="IPR006685">
    <property type="entry name" value="MscS_channel_2nd"/>
</dbReference>
<sequence length="379" mass="42033">MDFQLALSAWFIPPLALLGGILAGLAAHAVLHAIARHAAAATPFLIDDLLVRWLRQPVRLGLMLIGMLLARNIAPLPEHIQPAADHIFAILWIAALTWIVVAAANLGEDLMLARLDLDKRDNLRARQMVTKLKVFKRIVVVLVIIIALAAALMTFDSVRAVGASLLASAGVVGIVVGFSAQKTIATVFAGVQIALTQPIRIDDVVVVEGEWGRIEEITFTYVVVAVWDQRRLILPITYFIDNPIQNWTRTRSDILGTVFLYADYTVDLDGLRTELMRIVKEDAGELWDGRLAILQVTEARERTLELRALVSAPSGPKAWDLRCLVRERLIEYLRREQPGALPRVRIEEGNLDMEKDSEESAESDKPQRLAEGNDKTGPE</sequence>
<dbReference type="Gene3D" id="1.10.287.1260">
    <property type="match status" value="1"/>
</dbReference>
<dbReference type="Gene3D" id="2.30.30.60">
    <property type="match status" value="1"/>
</dbReference>
<dbReference type="GO" id="GO:0008381">
    <property type="term" value="F:mechanosensitive monoatomic ion channel activity"/>
    <property type="evidence" value="ECO:0007669"/>
    <property type="project" value="UniProtKB-ARBA"/>
</dbReference>
<comment type="caution">
    <text evidence="8">The sequence shown here is derived from an EMBL/GenBank/DDBJ whole genome shotgun (WGS) entry which is preliminary data.</text>
</comment>
<feature type="region of interest" description="Disordered" evidence="5">
    <location>
        <begin position="344"/>
        <end position="379"/>
    </location>
</feature>
<dbReference type="PANTHER" id="PTHR30566">
    <property type="entry name" value="YNAI-RELATED MECHANOSENSITIVE ION CHANNEL"/>
    <property type="match status" value="1"/>
</dbReference>
<evidence type="ECO:0000256" key="1">
    <source>
        <dbReference type="ARBA" id="ARBA00004370"/>
    </source>
</evidence>
<feature type="transmembrane region" description="Helical" evidence="6">
    <location>
        <begin position="12"/>
        <end position="35"/>
    </location>
</feature>
<evidence type="ECO:0000313" key="8">
    <source>
        <dbReference type="EMBL" id="TVM14602.1"/>
    </source>
</evidence>
<keyword evidence="9" id="KW-1185">Reference proteome</keyword>
<evidence type="ECO:0000256" key="2">
    <source>
        <dbReference type="ARBA" id="ARBA00022692"/>
    </source>
</evidence>
<keyword evidence="4 6" id="KW-0472">Membrane</keyword>
<evidence type="ECO:0000259" key="7">
    <source>
        <dbReference type="Pfam" id="PF00924"/>
    </source>
</evidence>
<dbReference type="RefSeq" id="WP_144304465.1">
    <property type="nucleotide sequence ID" value="NZ_QMIE01000022.1"/>
</dbReference>
<reference evidence="8 9" key="1">
    <citation type="submission" date="2018-06" db="EMBL/GenBank/DDBJ databases">
        <title>Complete genome of Desulfovibrio indonesiensis P37SLT.</title>
        <authorList>
            <person name="Crispim J.S."/>
            <person name="Vidigal P.M.P."/>
            <person name="Silva L.C.F."/>
            <person name="Laguardia C.N."/>
            <person name="Araujo L.C."/>
            <person name="Dias R.S."/>
            <person name="Sousa M.P."/>
            <person name="Paula S.O."/>
            <person name="Silva C."/>
        </authorList>
    </citation>
    <scope>NUCLEOTIDE SEQUENCE [LARGE SCALE GENOMIC DNA]</scope>
    <source>
        <strain evidence="8 9">P37SLT</strain>
    </source>
</reference>
<comment type="subcellular location">
    <subcellularLocation>
        <location evidence="1">Membrane</location>
    </subcellularLocation>
</comment>